<feature type="transmembrane region" description="Helical" evidence="7">
    <location>
        <begin position="77"/>
        <end position="99"/>
    </location>
</feature>
<keyword evidence="5 7" id="KW-1133">Transmembrane helix</keyword>
<keyword evidence="6 7" id="KW-0472">Membrane</keyword>
<evidence type="ECO:0000256" key="6">
    <source>
        <dbReference type="ARBA" id="ARBA00023136"/>
    </source>
</evidence>
<evidence type="ECO:0000256" key="7">
    <source>
        <dbReference type="SAM" id="Phobius"/>
    </source>
</evidence>
<evidence type="ECO:0000256" key="4">
    <source>
        <dbReference type="ARBA" id="ARBA00022692"/>
    </source>
</evidence>
<evidence type="ECO:0000256" key="2">
    <source>
        <dbReference type="ARBA" id="ARBA00005262"/>
    </source>
</evidence>
<evidence type="ECO:0000256" key="1">
    <source>
        <dbReference type="ARBA" id="ARBA00004651"/>
    </source>
</evidence>
<accession>A0A6N3BBY3</accession>
<evidence type="ECO:0000256" key="3">
    <source>
        <dbReference type="ARBA" id="ARBA00022475"/>
    </source>
</evidence>
<reference evidence="8" key="1">
    <citation type="submission" date="2019-11" db="EMBL/GenBank/DDBJ databases">
        <authorList>
            <person name="Feng L."/>
        </authorList>
    </citation>
    <scope>NUCLEOTIDE SEQUENCE</scope>
    <source>
        <strain evidence="8">CTertiumLFYP3</strain>
    </source>
</reference>
<comment type="similarity">
    <text evidence="2">Belongs to the chromate ion transporter (CHR) (TC 2.A.51) family.</text>
</comment>
<sequence>MNILFDLFLIFLKIGSFSIGGGYAIVPLIQKEIVDTQGWLTLQEFTDILTISQMTPGPLAINASTFVGIRLGGTPGAIVASFACVITGVLVSITLFRFFRKNNDVDEISNVLKGLRSTSIGLIIAAAGTIILISFTGQSNINFDFESINLLAVGIFSISMFLLRKFKLNTLNIILISGLIGLFLYT</sequence>
<dbReference type="GO" id="GO:0015109">
    <property type="term" value="F:chromate transmembrane transporter activity"/>
    <property type="evidence" value="ECO:0007669"/>
    <property type="project" value="InterPro"/>
</dbReference>
<feature type="transmembrane region" description="Helical" evidence="7">
    <location>
        <begin position="120"/>
        <end position="141"/>
    </location>
</feature>
<comment type="subcellular location">
    <subcellularLocation>
        <location evidence="1">Cell membrane</location>
        <topology evidence="1">Multi-pass membrane protein</topology>
    </subcellularLocation>
</comment>
<organism evidence="8">
    <name type="scientific">Clostridium tertium</name>
    <dbReference type="NCBI Taxonomy" id="1559"/>
    <lineage>
        <taxon>Bacteria</taxon>
        <taxon>Bacillati</taxon>
        <taxon>Bacillota</taxon>
        <taxon>Clostridia</taxon>
        <taxon>Eubacteriales</taxon>
        <taxon>Clostridiaceae</taxon>
        <taxon>Clostridium</taxon>
    </lineage>
</organism>
<name>A0A6N3BBY3_9CLOT</name>
<dbReference type="EMBL" id="CACRTO010000013">
    <property type="protein sequence ID" value="VYU02280.1"/>
    <property type="molecule type" value="Genomic_DNA"/>
</dbReference>
<proteinExistence type="inferred from homology"/>
<keyword evidence="4 7" id="KW-0812">Transmembrane</keyword>
<dbReference type="InterPro" id="IPR052518">
    <property type="entry name" value="CHR_Transporter"/>
</dbReference>
<keyword evidence="3" id="KW-1003">Cell membrane</keyword>
<evidence type="ECO:0000313" key="8">
    <source>
        <dbReference type="EMBL" id="VYU02280.1"/>
    </source>
</evidence>
<protein>
    <submittedName>
        <fullName evidence="8">Putative chromate transport protein</fullName>
    </submittedName>
</protein>
<gene>
    <name evidence="8" type="primary">srpC_1</name>
    <name evidence="8" type="ORF">CTLFYP3_01273</name>
</gene>
<dbReference type="InterPro" id="IPR003370">
    <property type="entry name" value="Chromate_transpt"/>
</dbReference>
<feature type="transmembrane region" description="Helical" evidence="7">
    <location>
        <begin position="7"/>
        <end position="29"/>
    </location>
</feature>
<dbReference type="Pfam" id="PF02417">
    <property type="entry name" value="Chromate_transp"/>
    <property type="match status" value="1"/>
</dbReference>
<evidence type="ECO:0000256" key="5">
    <source>
        <dbReference type="ARBA" id="ARBA00022989"/>
    </source>
</evidence>
<dbReference type="PANTHER" id="PTHR43663:SF1">
    <property type="entry name" value="CHROMATE TRANSPORTER"/>
    <property type="match status" value="1"/>
</dbReference>
<dbReference type="AlphaFoldDB" id="A0A6N3BBY3"/>
<dbReference type="RefSeq" id="WP_156625787.1">
    <property type="nucleotide sequence ID" value="NZ_CACRTO010000013.1"/>
</dbReference>
<dbReference type="GO" id="GO:0005886">
    <property type="term" value="C:plasma membrane"/>
    <property type="evidence" value="ECO:0007669"/>
    <property type="project" value="UniProtKB-SubCell"/>
</dbReference>
<feature type="transmembrane region" description="Helical" evidence="7">
    <location>
        <begin position="147"/>
        <end position="163"/>
    </location>
</feature>
<feature type="transmembrane region" description="Helical" evidence="7">
    <location>
        <begin position="168"/>
        <end position="185"/>
    </location>
</feature>
<dbReference type="PANTHER" id="PTHR43663">
    <property type="entry name" value="CHROMATE TRANSPORT PROTEIN-RELATED"/>
    <property type="match status" value="1"/>
</dbReference>